<dbReference type="InterPro" id="IPR029751">
    <property type="entry name" value="Ribosomal_L25_dom"/>
</dbReference>
<dbReference type="NCBIfam" id="TIGR00731">
    <property type="entry name" value="bL25_bact_ctc"/>
    <property type="match status" value="1"/>
</dbReference>
<dbReference type="Gene3D" id="2.40.240.10">
    <property type="entry name" value="Ribosomal Protein L25, Chain P"/>
    <property type="match status" value="1"/>
</dbReference>
<evidence type="ECO:0000259" key="6">
    <source>
        <dbReference type="Pfam" id="PF01386"/>
    </source>
</evidence>
<comment type="subunit">
    <text evidence="5">Part of the 50S ribosomal subunit; part of the 5S rRNA/L5/L18/L25 subcomplex. Contacts the 5S rRNA. Binds to the 5S rRNA independently of L5 and L18.</text>
</comment>
<dbReference type="Pfam" id="PF01386">
    <property type="entry name" value="Ribosomal_L25p"/>
    <property type="match status" value="1"/>
</dbReference>
<dbReference type="Proteomes" id="UP001371305">
    <property type="component" value="Unassembled WGS sequence"/>
</dbReference>
<dbReference type="PANTHER" id="PTHR33284:SF1">
    <property type="entry name" value="RIBOSOMAL PROTEIN L25_GLN-TRNA SYNTHETASE, ANTI-CODON-BINDING DOMAIN-CONTAINING PROTEIN"/>
    <property type="match status" value="1"/>
</dbReference>
<dbReference type="InterPro" id="IPR020057">
    <property type="entry name" value="Ribosomal_bL25_b-dom"/>
</dbReference>
<evidence type="ECO:0000313" key="8">
    <source>
        <dbReference type="EMBL" id="MEK7952666.1"/>
    </source>
</evidence>
<keyword evidence="2 5" id="KW-0694">RNA-binding</keyword>
<keyword evidence="4 5" id="KW-0687">Ribonucleoprotein</keyword>
<dbReference type="InterPro" id="IPR020056">
    <property type="entry name" value="Rbsml_bL25/Gln-tRNA_synth_N"/>
</dbReference>
<keyword evidence="1 5" id="KW-0699">rRNA-binding</keyword>
<evidence type="ECO:0000313" key="9">
    <source>
        <dbReference type="Proteomes" id="UP001371305"/>
    </source>
</evidence>
<keyword evidence="3 5" id="KW-0689">Ribosomal protein</keyword>
<protein>
    <recommendedName>
        <fullName evidence="5">Large ribosomal subunit protein bL25</fullName>
    </recommendedName>
    <alternativeName>
        <fullName evidence="5">General stress protein CTC</fullName>
    </alternativeName>
</protein>
<comment type="caution">
    <text evidence="8">The sequence shown here is derived from an EMBL/GenBank/DDBJ whole genome shotgun (WGS) entry which is preliminary data.</text>
</comment>
<keyword evidence="9" id="KW-1185">Reference proteome</keyword>
<name>A0ABU9AZV7_9BACT</name>
<dbReference type="Gene3D" id="2.170.120.20">
    <property type="entry name" value="Ribosomal protein L25, beta domain"/>
    <property type="match status" value="1"/>
</dbReference>
<organism evidence="8 9">
    <name type="scientific">Luteolibacter soli</name>
    <dbReference type="NCBI Taxonomy" id="3135280"/>
    <lineage>
        <taxon>Bacteria</taxon>
        <taxon>Pseudomonadati</taxon>
        <taxon>Verrucomicrobiota</taxon>
        <taxon>Verrucomicrobiia</taxon>
        <taxon>Verrucomicrobiales</taxon>
        <taxon>Verrucomicrobiaceae</taxon>
        <taxon>Luteolibacter</taxon>
    </lineage>
</organism>
<dbReference type="CDD" id="cd00495">
    <property type="entry name" value="Ribosomal_L25_TL5_CTC"/>
    <property type="match status" value="1"/>
</dbReference>
<reference evidence="8 9" key="1">
    <citation type="submission" date="2024-04" db="EMBL/GenBank/DDBJ databases">
        <title>Luteolibacter sp. isolated from soil.</title>
        <authorList>
            <person name="An J."/>
        </authorList>
    </citation>
    <scope>NUCLEOTIDE SEQUENCE [LARGE SCALE GENOMIC DNA]</scope>
    <source>
        <strain evidence="8 9">Y139</strain>
    </source>
</reference>
<dbReference type="PANTHER" id="PTHR33284">
    <property type="entry name" value="RIBOSOMAL PROTEIN L25/GLN-TRNA SYNTHETASE, ANTI-CODON-BINDING DOMAIN-CONTAINING PROTEIN"/>
    <property type="match status" value="1"/>
</dbReference>
<evidence type="ECO:0000256" key="5">
    <source>
        <dbReference type="HAMAP-Rule" id="MF_01334"/>
    </source>
</evidence>
<evidence type="ECO:0000259" key="7">
    <source>
        <dbReference type="Pfam" id="PF14693"/>
    </source>
</evidence>
<dbReference type="InterPro" id="IPR020930">
    <property type="entry name" value="Ribosomal_uL5_bac-type"/>
</dbReference>
<evidence type="ECO:0000256" key="1">
    <source>
        <dbReference type="ARBA" id="ARBA00022730"/>
    </source>
</evidence>
<gene>
    <name evidence="5" type="primary">rplY</name>
    <name evidence="5" type="synonym">ctc</name>
    <name evidence="8" type="ORF">WKV53_19285</name>
</gene>
<dbReference type="InterPro" id="IPR037121">
    <property type="entry name" value="Ribosomal_bL25_C"/>
</dbReference>
<sequence>MAKKHVLKAEPRARSGSGVLKQLRREGWVPSVIYGRGTENKNLKVDAKAFGEMLAHATSENILINLDLGGANQLAFLQSVQHDPLSGKPLHIDFLSVDENSEITAHIPVHLTGEPAGVKAGGLLEQLGHTLEVRCVASVLPEILEFDVTHLNEGDSLHIGDVKLPAGVAATHAADVVIAHVAKSAAAVSEAAAATA</sequence>
<dbReference type="InterPro" id="IPR001021">
    <property type="entry name" value="Ribosomal_bL25_long"/>
</dbReference>
<evidence type="ECO:0000256" key="4">
    <source>
        <dbReference type="ARBA" id="ARBA00023274"/>
    </source>
</evidence>
<dbReference type="EMBL" id="JBBUKT010000008">
    <property type="protein sequence ID" value="MEK7952666.1"/>
    <property type="molecule type" value="Genomic_DNA"/>
</dbReference>
<evidence type="ECO:0000256" key="3">
    <source>
        <dbReference type="ARBA" id="ARBA00022980"/>
    </source>
</evidence>
<evidence type="ECO:0000256" key="2">
    <source>
        <dbReference type="ARBA" id="ARBA00022884"/>
    </source>
</evidence>
<dbReference type="RefSeq" id="WP_341406422.1">
    <property type="nucleotide sequence ID" value="NZ_JBBUKT010000008.1"/>
</dbReference>
<accession>A0ABU9AZV7</accession>
<dbReference type="Pfam" id="PF14693">
    <property type="entry name" value="Ribosomal_TL5_C"/>
    <property type="match status" value="1"/>
</dbReference>
<feature type="domain" description="Large ribosomal subunit protein bL25 L25" evidence="6">
    <location>
        <begin position="7"/>
        <end position="94"/>
    </location>
</feature>
<dbReference type="InterPro" id="IPR011035">
    <property type="entry name" value="Ribosomal_bL25/Gln-tRNA_synth"/>
</dbReference>
<dbReference type="GO" id="GO:0005840">
    <property type="term" value="C:ribosome"/>
    <property type="evidence" value="ECO:0007669"/>
    <property type="project" value="UniProtKB-KW"/>
</dbReference>
<proteinExistence type="inferred from homology"/>
<comment type="similarity">
    <text evidence="5">Belongs to the bacterial ribosomal protein bL25 family. CTC subfamily.</text>
</comment>
<feature type="domain" description="Large ribosomal subunit protein bL25 beta" evidence="7">
    <location>
        <begin position="102"/>
        <end position="183"/>
    </location>
</feature>
<dbReference type="HAMAP" id="MF_01334">
    <property type="entry name" value="Ribosomal_bL25_CTC"/>
    <property type="match status" value="1"/>
</dbReference>
<comment type="function">
    <text evidence="5">This is one of the proteins that binds to the 5S RNA in the ribosome where it forms part of the central protuberance.</text>
</comment>
<dbReference type="SUPFAM" id="SSF50715">
    <property type="entry name" value="Ribosomal protein L25-like"/>
    <property type="match status" value="1"/>
</dbReference>